<gene>
    <name evidence="2" type="ORF">GQ466_27130</name>
</gene>
<dbReference type="AlphaFoldDB" id="A0A6I4WBY2"/>
<evidence type="ECO:0000313" key="2">
    <source>
        <dbReference type="EMBL" id="MXQ67697.1"/>
    </source>
</evidence>
<keyword evidence="3" id="KW-1185">Reference proteome</keyword>
<proteinExistence type="predicted"/>
<feature type="compositionally biased region" description="Low complexity" evidence="1">
    <location>
        <begin position="1"/>
        <end position="16"/>
    </location>
</feature>
<accession>A0A6I4WBY2</accession>
<evidence type="ECO:0000313" key="3">
    <source>
        <dbReference type="Proteomes" id="UP000431901"/>
    </source>
</evidence>
<organism evidence="2 3">
    <name type="scientific">Actinomadura rayongensis</name>
    <dbReference type="NCBI Taxonomy" id="1429076"/>
    <lineage>
        <taxon>Bacteria</taxon>
        <taxon>Bacillati</taxon>
        <taxon>Actinomycetota</taxon>
        <taxon>Actinomycetes</taxon>
        <taxon>Streptosporangiales</taxon>
        <taxon>Thermomonosporaceae</taxon>
        <taxon>Actinomadura</taxon>
    </lineage>
</organism>
<feature type="region of interest" description="Disordered" evidence="1">
    <location>
        <begin position="1"/>
        <end position="26"/>
    </location>
</feature>
<comment type="caution">
    <text evidence="2">The sequence shown here is derived from an EMBL/GenBank/DDBJ whole genome shotgun (WGS) entry which is preliminary data.</text>
</comment>
<dbReference type="RefSeq" id="WP_161105883.1">
    <property type="nucleotide sequence ID" value="NZ_JBHLYI010000011.1"/>
</dbReference>
<name>A0A6I4WBY2_9ACTN</name>
<sequence length="98" mass="10443">MPWVDASAITAAANTEPAEETGVTLGDRKFPMPARLPLAFPYYLQREDIAKALRSLFGDAVDDLIETAGGDLSVDWLRVLVEQVYGDGAGEASASSRG</sequence>
<reference evidence="2 3" key="1">
    <citation type="submission" date="2019-12" db="EMBL/GenBank/DDBJ databases">
        <title>Nocardia macrotermitis sp. nov. and Nocardia aurantia sp. nov., isolated from the gut of the fungus growing-termite Macrotermes natalensis.</title>
        <authorList>
            <person name="Christine B."/>
            <person name="Rene B."/>
        </authorList>
    </citation>
    <scope>NUCLEOTIDE SEQUENCE [LARGE SCALE GENOMIC DNA]</scope>
    <source>
        <strain evidence="2 3">DSM 102126</strain>
    </source>
</reference>
<evidence type="ECO:0000256" key="1">
    <source>
        <dbReference type="SAM" id="MobiDB-lite"/>
    </source>
</evidence>
<dbReference type="Proteomes" id="UP000431901">
    <property type="component" value="Unassembled WGS sequence"/>
</dbReference>
<protein>
    <submittedName>
        <fullName evidence="2">Uncharacterized protein</fullName>
    </submittedName>
</protein>
<dbReference type="EMBL" id="WUTW01000008">
    <property type="protein sequence ID" value="MXQ67697.1"/>
    <property type="molecule type" value="Genomic_DNA"/>
</dbReference>